<evidence type="ECO:0000256" key="1">
    <source>
        <dbReference type="PROSITE-ProRule" id="PRU00339"/>
    </source>
</evidence>
<name>A0A841RBT9_9SPIO</name>
<dbReference type="EMBL" id="JACHGJ010000004">
    <property type="protein sequence ID" value="MBB6480831.1"/>
    <property type="molecule type" value="Genomic_DNA"/>
</dbReference>
<evidence type="ECO:0000313" key="2">
    <source>
        <dbReference type="EMBL" id="MBB6480831.1"/>
    </source>
</evidence>
<dbReference type="InterPro" id="IPR011990">
    <property type="entry name" value="TPR-like_helical_dom_sf"/>
</dbReference>
<dbReference type="InterPro" id="IPR036465">
    <property type="entry name" value="vWFA_dom_sf"/>
</dbReference>
<keyword evidence="3" id="KW-1185">Reference proteome</keyword>
<dbReference type="PANTHER" id="PTHR24104">
    <property type="entry name" value="E3 UBIQUITIN-PROTEIN LIGASE NHLRC1-RELATED"/>
    <property type="match status" value="1"/>
</dbReference>
<feature type="repeat" description="TPR" evidence="1">
    <location>
        <begin position="29"/>
        <end position="62"/>
    </location>
</feature>
<organism evidence="2 3">
    <name type="scientific">Spirochaeta isovalerica</name>
    <dbReference type="NCBI Taxonomy" id="150"/>
    <lineage>
        <taxon>Bacteria</taxon>
        <taxon>Pseudomonadati</taxon>
        <taxon>Spirochaetota</taxon>
        <taxon>Spirochaetia</taxon>
        <taxon>Spirochaetales</taxon>
        <taxon>Spirochaetaceae</taxon>
        <taxon>Spirochaeta</taxon>
    </lineage>
</organism>
<dbReference type="CDD" id="cd05819">
    <property type="entry name" value="NHL"/>
    <property type="match status" value="1"/>
</dbReference>
<comment type="caution">
    <text evidence="2">The sequence shown here is derived from an EMBL/GenBank/DDBJ whole genome shotgun (WGS) entry which is preliminary data.</text>
</comment>
<dbReference type="SUPFAM" id="SSF48452">
    <property type="entry name" value="TPR-like"/>
    <property type="match status" value="1"/>
</dbReference>
<dbReference type="AlphaFoldDB" id="A0A841RBT9"/>
<evidence type="ECO:0000313" key="3">
    <source>
        <dbReference type="Proteomes" id="UP000587760"/>
    </source>
</evidence>
<dbReference type="InterPro" id="IPR011042">
    <property type="entry name" value="6-blade_b-propeller_TolB-like"/>
</dbReference>
<reference evidence="2 3" key="1">
    <citation type="submission" date="2020-08" db="EMBL/GenBank/DDBJ databases">
        <title>Genomic Encyclopedia of Type Strains, Phase IV (KMG-IV): sequencing the most valuable type-strain genomes for metagenomic binning, comparative biology and taxonomic classification.</title>
        <authorList>
            <person name="Goeker M."/>
        </authorList>
    </citation>
    <scope>NUCLEOTIDE SEQUENCE [LARGE SCALE GENOMIC DNA]</scope>
    <source>
        <strain evidence="2 3">DSM 2461</strain>
    </source>
</reference>
<dbReference type="GO" id="GO:0008270">
    <property type="term" value="F:zinc ion binding"/>
    <property type="evidence" value="ECO:0007669"/>
    <property type="project" value="UniProtKB-KW"/>
</dbReference>
<dbReference type="Gene3D" id="3.40.50.410">
    <property type="entry name" value="von Willebrand factor, type A domain"/>
    <property type="match status" value="1"/>
</dbReference>
<dbReference type="Gene3D" id="1.25.40.10">
    <property type="entry name" value="Tetratricopeptide repeat domain"/>
    <property type="match status" value="1"/>
</dbReference>
<dbReference type="SUPFAM" id="SSF63829">
    <property type="entry name" value="Calcium-dependent phosphotriesterase"/>
    <property type="match status" value="1"/>
</dbReference>
<sequence length="672" mass="74948">MKTFKLLLILMLLVTGLYGQAIDMKAVEAEENLRWGVIAFNNGFYNKAVQSLEKALALKPENPAILSWLGRSYYMSGLEDAALAEWDKIISNGQAGASLINLAELVKYRQLLSIQPEQEEKWVVHMELENRLGGFTLFNRPTAAVPTTDGSGGMYVVSFATNQVLRYDANGSLKETFDGGFEGYDHPFDIYPLRDGRFLLSEFTGNRVSLCRPGGSREREIGEKGIGEGQLLGPQYLASDERKYFYVTDAGNRKIVKYDFEGNYVLEIGRSDRDFPGFQWLTGIVLDGDRLYAADAVAKSLFVFDDSGNYLETLLKGQLDKPEGLSLYGDDLLIADGPYIRRYDREMDHLSFMVDRTGNSLRSMDGELDENGNLLVADYDTNRIAVLTELSSVYGGLFVRINRINADSFPEIIVDFSIERRDGQAVVGLDKDNFIITEKSRGVEGYSLEFKGFSGTDSYMTILVDGSQKMSPYSESVAELLKQIYSSGTGSSKSLISIGETPYVISSFDDDSVSGAIEEATSQWSSDWVADTGIRLAASQMIPGRDRRSVLFITQGDLPANAFDRYDVIDLAAYYKNNNIVFNTVYTVSGRQNRELEYLSETTGGQTVYMFRPEGIAPLLEDMKYTPSAIYTASYKSNSDPDFGRAYIPVELEVLYVNKSGRDESGYYPPIQ</sequence>
<dbReference type="InterPro" id="IPR050952">
    <property type="entry name" value="TRIM-NHL_E3_ligases"/>
</dbReference>
<dbReference type="InterPro" id="IPR019734">
    <property type="entry name" value="TPR_rpt"/>
</dbReference>
<dbReference type="PANTHER" id="PTHR24104:SF25">
    <property type="entry name" value="PROTEIN LIN-41"/>
    <property type="match status" value="1"/>
</dbReference>
<keyword evidence="1" id="KW-0802">TPR repeat</keyword>
<dbReference type="Proteomes" id="UP000587760">
    <property type="component" value="Unassembled WGS sequence"/>
</dbReference>
<dbReference type="RefSeq" id="WP_184747089.1">
    <property type="nucleotide sequence ID" value="NZ_JACHGJ010000004.1"/>
</dbReference>
<gene>
    <name evidence="2" type="ORF">HNR50_002504</name>
</gene>
<dbReference type="Pfam" id="PF13414">
    <property type="entry name" value="TPR_11"/>
    <property type="match status" value="1"/>
</dbReference>
<dbReference type="Gene3D" id="2.120.10.30">
    <property type="entry name" value="TolB, C-terminal domain"/>
    <property type="match status" value="1"/>
</dbReference>
<evidence type="ECO:0008006" key="4">
    <source>
        <dbReference type="Google" id="ProtNLM"/>
    </source>
</evidence>
<protein>
    <recommendedName>
        <fullName evidence="4">Tetratricopeptide repeat protein</fullName>
    </recommendedName>
</protein>
<dbReference type="SUPFAM" id="SSF53300">
    <property type="entry name" value="vWA-like"/>
    <property type="match status" value="1"/>
</dbReference>
<dbReference type="PROSITE" id="PS50005">
    <property type="entry name" value="TPR"/>
    <property type="match status" value="1"/>
</dbReference>
<proteinExistence type="predicted"/>
<accession>A0A841RBT9</accession>